<keyword evidence="2" id="KW-1185">Reference proteome</keyword>
<comment type="caution">
    <text evidence="1">The sequence shown here is derived from an EMBL/GenBank/DDBJ whole genome shotgun (WGS) entry which is preliminary data.</text>
</comment>
<dbReference type="Proteomes" id="UP001162162">
    <property type="component" value="Unassembled WGS sequence"/>
</dbReference>
<reference evidence="1" key="1">
    <citation type="journal article" date="2023" name="Insect Mol. Biol.">
        <title>Genome sequencing provides insights into the evolution of gene families encoding plant cell wall-degrading enzymes in longhorned beetles.</title>
        <authorList>
            <person name="Shin N.R."/>
            <person name="Okamura Y."/>
            <person name="Kirsch R."/>
            <person name="Pauchet Y."/>
        </authorList>
    </citation>
    <scope>NUCLEOTIDE SEQUENCE</scope>
    <source>
        <strain evidence="1">AMC_N1</strain>
    </source>
</reference>
<gene>
    <name evidence="1" type="ORF">NQ318_012078</name>
</gene>
<sequence>MSLSDTQRILILLGCGDKTRTQKKVCEIFNTKYPNRHISQSTGKDKRDKSLQALAQHLLDTYVPLKRKWLVLFPEGGFLRKRKAISHQYAAKMNLPGSRTFHCPELGLCRSSWT</sequence>
<name>A0AAV8X3T7_9CUCU</name>
<evidence type="ECO:0000313" key="1">
    <source>
        <dbReference type="EMBL" id="KAJ8933195.1"/>
    </source>
</evidence>
<evidence type="ECO:0000313" key="2">
    <source>
        <dbReference type="Proteomes" id="UP001162162"/>
    </source>
</evidence>
<dbReference type="EMBL" id="JAPWTK010001273">
    <property type="protein sequence ID" value="KAJ8933195.1"/>
    <property type="molecule type" value="Genomic_DNA"/>
</dbReference>
<proteinExistence type="predicted"/>
<dbReference type="AlphaFoldDB" id="A0AAV8X3T7"/>
<accession>A0AAV8X3T7</accession>
<organism evidence="1 2">
    <name type="scientific">Aromia moschata</name>
    <dbReference type="NCBI Taxonomy" id="1265417"/>
    <lineage>
        <taxon>Eukaryota</taxon>
        <taxon>Metazoa</taxon>
        <taxon>Ecdysozoa</taxon>
        <taxon>Arthropoda</taxon>
        <taxon>Hexapoda</taxon>
        <taxon>Insecta</taxon>
        <taxon>Pterygota</taxon>
        <taxon>Neoptera</taxon>
        <taxon>Endopterygota</taxon>
        <taxon>Coleoptera</taxon>
        <taxon>Polyphaga</taxon>
        <taxon>Cucujiformia</taxon>
        <taxon>Chrysomeloidea</taxon>
        <taxon>Cerambycidae</taxon>
        <taxon>Cerambycinae</taxon>
        <taxon>Callichromatini</taxon>
        <taxon>Aromia</taxon>
    </lineage>
</organism>
<protein>
    <submittedName>
        <fullName evidence="1">Uncharacterized protein</fullName>
    </submittedName>
</protein>